<dbReference type="InterPro" id="IPR020904">
    <property type="entry name" value="Sc_DH/Rdtase_CS"/>
</dbReference>
<dbReference type="PANTHER" id="PTHR42760:SF133">
    <property type="entry name" value="3-OXOACYL-[ACYL-CARRIER-PROTEIN] REDUCTASE"/>
    <property type="match status" value="1"/>
</dbReference>
<accession>A0A1H6G7G6</accession>
<keyword evidence="2" id="KW-0560">Oxidoreductase</keyword>
<dbReference type="SUPFAM" id="SSF51735">
    <property type="entry name" value="NAD(P)-binding Rossmann-fold domains"/>
    <property type="match status" value="1"/>
</dbReference>
<dbReference type="PANTHER" id="PTHR42760">
    <property type="entry name" value="SHORT-CHAIN DEHYDROGENASES/REDUCTASES FAMILY MEMBER"/>
    <property type="match status" value="1"/>
</dbReference>
<sequence>MYQDDLFEGETAVVTGASRGLGRSIAHRLATCGADIVVAARSSGDLATVADEIESETGSDVLDVTVDVRNVEAVERLAERATAFGDGTVEMLIANAGANFHAPVTELSENAWRTIVDINLDGTYRCCHAFADALAAANTGRVVTMSSVIGRDGTTESAHYSASKAGIEALSRSLAMEWAERDVRVNCVRPGLVATPGVEENRGLTAETVDRDAVDRTLGHPDEIADLTCFLVSPGASYVDGQTYTAEGVPQRPGSG</sequence>
<dbReference type="PRINTS" id="PR00081">
    <property type="entry name" value="GDHRDH"/>
</dbReference>
<proteinExistence type="inferred from homology"/>
<dbReference type="RefSeq" id="WP_090508152.1">
    <property type="nucleotide sequence ID" value="NZ_FNWL01000005.1"/>
</dbReference>
<feature type="domain" description="Ketoreductase" evidence="4">
    <location>
        <begin position="10"/>
        <end position="182"/>
    </location>
</feature>
<dbReference type="PRINTS" id="PR00080">
    <property type="entry name" value="SDRFAMILY"/>
</dbReference>
<evidence type="ECO:0000256" key="1">
    <source>
        <dbReference type="ARBA" id="ARBA00006484"/>
    </source>
</evidence>
<evidence type="ECO:0000313" key="5">
    <source>
        <dbReference type="EMBL" id="SEH17825.1"/>
    </source>
</evidence>
<dbReference type="EMBL" id="FNWL01000005">
    <property type="protein sequence ID" value="SEH17825.1"/>
    <property type="molecule type" value="Genomic_DNA"/>
</dbReference>
<dbReference type="GO" id="GO:0006633">
    <property type="term" value="P:fatty acid biosynthetic process"/>
    <property type="evidence" value="ECO:0007669"/>
    <property type="project" value="TreeGrafter"/>
</dbReference>
<organism evidence="5 6">
    <name type="scientific">Natronorubrum sediminis</name>
    <dbReference type="NCBI Taxonomy" id="640943"/>
    <lineage>
        <taxon>Archaea</taxon>
        <taxon>Methanobacteriati</taxon>
        <taxon>Methanobacteriota</taxon>
        <taxon>Stenosarchaea group</taxon>
        <taxon>Halobacteria</taxon>
        <taxon>Halobacteriales</taxon>
        <taxon>Natrialbaceae</taxon>
        <taxon>Natronorubrum</taxon>
    </lineage>
</organism>
<reference evidence="6" key="1">
    <citation type="submission" date="2016-10" db="EMBL/GenBank/DDBJ databases">
        <authorList>
            <person name="Varghese N."/>
            <person name="Submissions S."/>
        </authorList>
    </citation>
    <scope>NUCLEOTIDE SEQUENCE [LARGE SCALE GENOMIC DNA]</scope>
    <source>
        <strain evidence="6">CGMCC 1.8981</strain>
    </source>
</reference>
<evidence type="ECO:0000259" key="4">
    <source>
        <dbReference type="SMART" id="SM00822"/>
    </source>
</evidence>
<dbReference type="PROSITE" id="PS00061">
    <property type="entry name" value="ADH_SHORT"/>
    <property type="match status" value="1"/>
</dbReference>
<dbReference type="AlphaFoldDB" id="A0A1H6G7G6"/>
<protein>
    <submittedName>
        <fullName evidence="5">3-oxoacyl-[acyl-carrier protein] reductase</fullName>
    </submittedName>
</protein>
<keyword evidence="6" id="KW-1185">Reference proteome</keyword>
<evidence type="ECO:0000313" key="6">
    <source>
        <dbReference type="Proteomes" id="UP000199112"/>
    </source>
</evidence>
<evidence type="ECO:0000256" key="3">
    <source>
        <dbReference type="RuleBase" id="RU000363"/>
    </source>
</evidence>
<dbReference type="FunFam" id="3.40.50.720:FF:000084">
    <property type="entry name" value="Short-chain dehydrogenase reductase"/>
    <property type="match status" value="1"/>
</dbReference>
<dbReference type="Gene3D" id="3.40.50.720">
    <property type="entry name" value="NAD(P)-binding Rossmann-like Domain"/>
    <property type="match status" value="1"/>
</dbReference>
<evidence type="ECO:0000256" key="2">
    <source>
        <dbReference type="ARBA" id="ARBA00023002"/>
    </source>
</evidence>
<dbReference type="InterPro" id="IPR057326">
    <property type="entry name" value="KR_dom"/>
</dbReference>
<dbReference type="InterPro" id="IPR036291">
    <property type="entry name" value="NAD(P)-bd_dom_sf"/>
</dbReference>
<dbReference type="GO" id="GO:0016616">
    <property type="term" value="F:oxidoreductase activity, acting on the CH-OH group of donors, NAD or NADP as acceptor"/>
    <property type="evidence" value="ECO:0007669"/>
    <property type="project" value="TreeGrafter"/>
</dbReference>
<dbReference type="OrthoDB" id="24596at2157"/>
<dbReference type="GO" id="GO:0048038">
    <property type="term" value="F:quinone binding"/>
    <property type="evidence" value="ECO:0007669"/>
    <property type="project" value="TreeGrafter"/>
</dbReference>
<dbReference type="Proteomes" id="UP000199112">
    <property type="component" value="Unassembled WGS sequence"/>
</dbReference>
<dbReference type="InterPro" id="IPR002347">
    <property type="entry name" value="SDR_fam"/>
</dbReference>
<dbReference type="SMART" id="SM00822">
    <property type="entry name" value="PKS_KR"/>
    <property type="match status" value="1"/>
</dbReference>
<comment type="similarity">
    <text evidence="1 3">Belongs to the short-chain dehydrogenases/reductases (SDR) family.</text>
</comment>
<gene>
    <name evidence="5" type="ORF">SAMN04487967_3400</name>
</gene>
<name>A0A1H6G7G6_9EURY</name>
<dbReference type="Pfam" id="PF00106">
    <property type="entry name" value="adh_short"/>
    <property type="match status" value="1"/>
</dbReference>